<comment type="subcellular location">
    <subcellularLocation>
        <location evidence="1">Cell envelope</location>
    </subcellularLocation>
</comment>
<accession>A0A1T4L3P4</accession>
<organism evidence="4 5">
    <name type="scientific">Anaerorhabdus furcosa</name>
    <dbReference type="NCBI Taxonomy" id="118967"/>
    <lineage>
        <taxon>Bacteria</taxon>
        <taxon>Bacillati</taxon>
        <taxon>Bacillota</taxon>
        <taxon>Erysipelotrichia</taxon>
        <taxon>Erysipelotrichales</taxon>
        <taxon>Erysipelotrichaceae</taxon>
        <taxon>Anaerorhabdus</taxon>
    </lineage>
</organism>
<keyword evidence="3" id="KW-1133">Transmembrane helix</keyword>
<evidence type="ECO:0000313" key="5">
    <source>
        <dbReference type="Proteomes" id="UP000243297"/>
    </source>
</evidence>
<feature type="transmembrane region" description="Helical" evidence="3">
    <location>
        <begin position="694"/>
        <end position="713"/>
    </location>
</feature>
<keyword evidence="3" id="KW-0812">Transmembrane</keyword>
<dbReference type="STRING" id="118967.SAMN02745191_0714"/>
<feature type="transmembrane region" description="Helical" evidence="3">
    <location>
        <begin position="650"/>
        <end position="671"/>
    </location>
</feature>
<dbReference type="OrthoDB" id="1038849at2"/>
<dbReference type="Proteomes" id="UP000243297">
    <property type="component" value="Unassembled WGS sequence"/>
</dbReference>
<reference evidence="5" key="1">
    <citation type="submission" date="2017-02" db="EMBL/GenBank/DDBJ databases">
        <authorList>
            <person name="Varghese N."/>
            <person name="Submissions S."/>
        </authorList>
    </citation>
    <scope>NUCLEOTIDE SEQUENCE [LARGE SCALE GENOMIC DNA]</scope>
    <source>
        <strain evidence="5">ATCC 25662</strain>
    </source>
</reference>
<dbReference type="NCBIfam" id="TIGR02543">
    <property type="entry name" value="List_Bact_rpt"/>
    <property type="match status" value="1"/>
</dbReference>
<dbReference type="RefSeq" id="WP_159443705.1">
    <property type="nucleotide sequence ID" value="NZ_FUWY01000002.1"/>
</dbReference>
<gene>
    <name evidence="4" type="ORF">SAMN02745191_0714</name>
</gene>
<evidence type="ECO:0000256" key="1">
    <source>
        <dbReference type="ARBA" id="ARBA00004196"/>
    </source>
</evidence>
<dbReference type="GO" id="GO:0030313">
    <property type="term" value="C:cell envelope"/>
    <property type="evidence" value="ECO:0007669"/>
    <property type="project" value="UniProtKB-SubCell"/>
</dbReference>
<name>A0A1T4L3P4_9FIRM</name>
<dbReference type="AlphaFoldDB" id="A0A1T4L3P4"/>
<evidence type="ECO:0000313" key="4">
    <source>
        <dbReference type="EMBL" id="SJZ49218.1"/>
    </source>
</evidence>
<dbReference type="InterPro" id="IPR042229">
    <property type="entry name" value="Listeria/Bacterioides_rpt_sf"/>
</dbReference>
<feature type="region of interest" description="Disordered" evidence="2">
    <location>
        <begin position="51"/>
        <end position="88"/>
    </location>
</feature>
<sequence length="761" mass="85858">MKYNVKSLLKIVIAMMLSVSIIKPSFVRAEDQIGTTVNKSKIENTVVFDENEESVQPSESILPENSEEPLVTEQPVSTETPKEQLPEPTDIPLDEQPMAMNLQSNSIVSENNNVLIKVNIDNVKASITENNDTKDLEVKDNRITALCKTTCQITVDGTDATVKSASLNDNEIYNVDVNNDYKSVQIIDVDNSNRQNAIVNFGYKLTVTTHYMPNEGEHVDGNGQIKWGYSVTVEKMNEYQITSPTSYTKVLLPGENLEVYPQPTEGYPLHLMEFNGVVASKNVWNSYEARHVPFGTMASDSTDEWYKQSQMSNLSPNTRYVALTSMPASDATIDYAYNYGQKAVFVGVYYENAEGKFIPEEYTGGDVSHLRTLHHKEIIVNGKEIESINPSSSIFGEAPIYPVGTTIDDYLYDKYWVSDDGKSKGYIYYSGWSDSDQAIGANFMKAMTGLDFLNNGNTSGVMTLRLENRNYFFYHYYRLYRTLNYNSNDGTNKTVNGGKTILNGEITTIENTFVREGYTFKGWNTEPDGNGVNYTEKSKFVMPAVKEITLYAQWERDNTVTPIPTPEPTETPNVGCPAGTEWNEERQDCLAPIVPQPQNPQNPQPNQPEERIIVDEITPEQGPTVTPTATPDVEKIEDDITPEVVHKGSWALINLIASLIGMLVTIILLFAKHEREEENEENEELVDEFKRKRIYKVVGVIITILSIIVFVLTENMRLPMILVDKYTLLMVVLAALNLVCFYFGRKWHEVELEEATDQTKE</sequence>
<keyword evidence="5" id="KW-1185">Reference proteome</keyword>
<keyword evidence="3" id="KW-0472">Membrane</keyword>
<proteinExistence type="predicted"/>
<dbReference type="Gene3D" id="2.60.40.4270">
    <property type="entry name" value="Listeria-Bacteroides repeat domain"/>
    <property type="match status" value="1"/>
</dbReference>
<dbReference type="Pfam" id="PF09479">
    <property type="entry name" value="Flg_new"/>
    <property type="match status" value="1"/>
</dbReference>
<evidence type="ECO:0000256" key="2">
    <source>
        <dbReference type="SAM" id="MobiDB-lite"/>
    </source>
</evidence>
<evidence type="ECO:0000256" key="3">
    <source>
        <dbReference type="SAM" id="Phobius"/>
    </source>
</evidence>
<dbReference type="EMBL" id="FUWY01000002">
    <property type="protein sequence ID" value="SJZ49218.1"/>
    <property type="molecule type" value="Genomic_DNA"/>
</dbReference>
<protein>
    <submittedName>
        <fullName evidence="4">Listeria/Bacterioides repeat-containing protein</fullName>
    </submittedName>
</protein>
<dbReference type="InterPro" id="IPR013378">
    <property type="entry name" value="InlB-like_B-rpt"/>
</dbReference>
<feature type="transmembrane region" description="Helical" evidence="3">
    <location>
        <begin position="725"/>
        <end position="744"/>
    </location>
</feature>